<dbReference type="Proteomes" id="UP000218069">
    <property type="component" value="Unassembled WGS sequence"/>
</dbReference>
<proteinExistence type="predicted"/>
<evidence type="ECO:0000313" key="2">
    <source>
        <dbReference type="Proteomes" id="UP000218069"/>
    </source>
</evidence>
<evidence type="ECO:0000313" key="1">
    <source>
        <dbReference type="EMBL" id="SNX28731.1"/>
    </source>
</evidence>
<keyword evidence="2" id="KW-1185">Reference proteome</keyword>
<name>A0A240E2K7_9BURK</name>
<dbReference type="EMBL" id="OANS01000002">
    <property type="protein sequence ID" value="SNX28731.1"/>
    <property type="molecule type" value="Genomic_DNA"/>
</dbReference>
<reference evidence="2" key="1">
    <citation type="submission" date="2017-08" db="EMBL/GenBank/DDBJ databases">
        <authorList>
            <person name="Varghese N."/>
            <person name="Submissions S."/>
        </authorList>
    </citation>
    <scope>NUCLEOTIDE SEQUENCE [LARGE SCALE GENOMIC DNA]</scope>
    <source>
        <strain evidence="2">AP-Melu-1000-B4</strain>
    </source>
</reference>
<organism evidence="1 2">
    <name type="scientific">Polynucleobacter meluiroseus</name>
    <dbReference type="NCBI Taxonomy" id="1938814"/>
    <lineage>
        <taxon>Bacteria</taxon>
        <taxon>Pseudomonadati</taxon>
        <taxon>Pseudomonadota</taxon>
        <taxon>Betaproteobacteria</taxon>
        <taxon>Burkholderiales</taxon>
        <taxon>Burkholderiaceae</taxon>
        <taxon>Polynucleobacter</taxon>
    </lineage>
</organism>
<accession>A0A240E2K7</accession>
<sequence>MIDAQESTLGVFTINQFVIERFHLAFRAGLINRFGEIPTASKLAIEFNLRNFQSNPISRESARKWINGQSMPESARLKTLISWLNLDASFIYSTTITEKASIPLGIDSEQDRAKVEAYELRKIEGLAQAALNFVSPLTAVLSKDGIIILVNSAWRSSAMLYPKLKGGSLGCEGVNYLAVCEKAMGPGSIEANKVARSIREVIAENSKTFTSQYPCHSNGDKRWFEVKVSAYKHLDDVCCVVTHTPITEATFKKKN</sequence>
<gene>
    <name evidence="1" type="ORF">SAMN06295945_1077</name>
</gene>
<dbReference type="AlphaFoldDB" id="A0A240E2K7"/>
<protein>
    <submittedName>
        <fullName evidence="1">Uncharacterized protein</fullName>
    </submittedName>
</protein>